<keyword evidence="5 11" id="KW-0863">Zinc-finger</keyword>
<comment type="subcellular location">
    <subcellularLocation>
        <location evidence="1 11">Nucleus</location>
    </subcellularLocation>
</comment>
<evidence type="ECO:0000256" key="8">
    <source>
        <dbReference type="ARBA" id="ARBA00023242"/>
    </source>
</evidence>
<evidence type="ECO:0000313" key="16">
    <source>
        <dbReference type="Proteomes" id="UP000046393"/>
    </source>
</evidence>
<evidence type="ECO:0000256" key="7">
    <source>
        <dbReference type="ARBA" id="ARBA00023125"/>
    </source>
</evidence>
<dbReference type="GO" id="GO:0006260">
    <property type="term" value="P:DNA replication"/>
    <property type="evidence" value="ECO:0007669"/>
    <property type="project" value="UniProtKB-KW"/>
</dbReference>
<dbReference type="Gene3D" id="2.40.50.140">
    <property type="entry name" value="Nucleic acid-binding proteins"/>
    <property type="match status" value="4"/>
</dbReference>
<dbReference type="InterPro" id="IPR004365">
    <property type="entry name" value="NA-bd_OB_tRNA"/>
</dbReference>
<dbReference type="AlphaFoldDB" id="A0A0N5ARY3"/>
<dbReference type="GO" id="GO:0006310">
    <property type="term" value="P:DNA recombination"/>
    <property type="evidence" value="ECO:0007669"/>
    <property type="project" value="InterPro"/>
</dbReference>
<dbReference type="InterPro" id="IPR012340">
    <property type="entry name" value="NA-bd_OB-fold"/>
</dbReference>
<dbReference type="InterPro" id="IPR047192">
    <property type="entry name" value="Euk_RPA1_DBD_C"/>
</dbReference>
<protein>
    <recommendedName>
        <fullName evidence="11">Replication protein A subunit</fullName>
    </recommendedName>
</protein>
<dbReference type="GO" id="GO:0006281">
    <property type="term" value="P:DNA repair"/>
    <property type="evidence" value="ECO:0007669"/>
    <property type="project" value="InterPro"/>
</dbReference>
<evidence type="ECO:0000259" key="15">
    <source>
        <dbReference type="Pfam" id="PF16900"/>
    </source>
</evidence>
<feature type="region of interest" description="Disordered" evidence="12">
    <location>
        <begin position="173"/>
        <end position="196"/>
    </location>
</feature>
<sequence>MAVSRYTVDDLSRGFFKSVLDGSYSTDEMPILQILEARPITKGDQTSKLETRFRFRISDGTFFYSWVFFQFDVLTKDEWNFKMSLSKANVSACLNQSQVATKIHEDKLYVGTPIIRLDRYNFGQPNPTSGNRPLIIIDYTLVSKDDPVLGNPVSHTGNPKDYHGLNTNALCQGTNGSNDEVNHRSGRDSLKSSDNNHSTLLAKHNRLGVLSQNVTPIKLITPWRIVGIVTAKEDMREIRTAARGEMKVFNFELTDDQGGCIRIAAFNETAEKYYAVVQKGMMYYVSGGTVKQANKRYNTTGHDYEISLRNDSEVVPCTDREKIVRPKMALSVTPLSHIASRANECVDVLAVIDKVNDIQQVTQRSTGESLDKRDLELIDQSGVVAVLTVWGEYARNIEKTCEHQTIGIKGALVREFNGSYSLSLMKSSRAELNMECDETAKLYAWYKEKRPHIEVTTMSKTMGGDYTRSLRTIGVATALSFGKDEERGVIFYITGFISQLKSDGALYKSCGTNGCKKKVIDIDNQYRCEKCNLTLSSFKYVLLLSIEVCDFTGSHWVTLFEEQASKLLSKGADELGHLMDANQIEEYNDAFNAVRFRQFVFKIRSKNEFFNDSERIKWTVMSVEPVNYEKHNQELKKTLEVLEAA</sequence>
<evidence type="ECO:0000259" key="13">
    <source>
        <dbReference type="Pfam" id="PF01336"/>
    </source>
</evidence>
<dbReference type="InterPro" id="IPR004591">
    <property type="entry name" value="Rfa1"/>
</dbReference>
<dbReference type="WBParaSite" id="SMUV_0000752901-mRNA-1">
    <property type="protein sequence ID" value="SMUV_0000752901-mRNA-1"/>
    <property type="gene ID" value="SMUV_0000752901"/>
</dbReference>
<dbReference type="GO" id="GO:0008270">
    <property type="term" value="F:zinc ion binding"/>
    <property type="evidence" value="ECO:0007669"/>
    <property type="project" value="UniProtKB-KW"/>
</dbReference>
<evidence type="ECO:0000256" key="3">
    <source>
        <dbReference type="ARBA" id="ARBA00022705"/>
    </source>
</evidence>
<evidence type="ECO:0000256" key="6">
    <source>
        <dbReference type="ARBA" id="ARBA00022833"/>
    </source>
</evidence>
<dbReference type="CDD" id="cd04475">
    <property type="entry name" value="RPA1_DBD_B"/>
    <property type="match status" value="1"/>
</dbReference>
<dbReference type="FunFam" id="2.40.50.140:FF:000041">
    <property type="entry name" value="Replication protein A subunit"/>
    <property type="match status" value="1"/>
</dbReference>
<dbReference type="Pfam" id="PF16900">
    <property type="entry name" value="REPA_OB_2"/>
    <property type="match status" value="1"/>
</dbReference>
<name>A0A0N5ARY3_9BILA</name>
<evidence type="ECO:0000256" key="9">
    <source>
        <dbReference type="ARBA" id="ARBA00058595"/>
    </source>
</evidence>
<dbReference type="Pfam" id="PF08646">
    <property type="entry name" value="Rep_fac-A_C"/>
    <property type="match status" value="1"/>
</dbReference>
<reference evidence="17" key="1">
    <citation type="submission" date="2017-02" db="UniProtKB">
        <authorList>
            <consortium name="WormBaseParasite"/>
        </authorList>
    </citation>
    <scope>IDENTIFICATION</scope>
</reference>
<comment type="function">
    <text evidence="9 11">As part of the heterotrimeric replication protein A complex (RPA/RP-A), binds and stabilizes single-stranded DNA intermediates, that form during DNA replication or upon DNA stress. It prevents their reannealing and in parallel, recruits and activates different proteins and complexes involved in DNA metabolism. Thereby, it plays an essential role both in DNA replication and the cellular response to DNA damage.</text>
</comment>
<evidence type="ECO:0000256" key="1">
    <source>
        <dbReference type="ARBA" id="ARBA00004123"/>
    </source>
</evidence>
<keyword evidence="16" id="KW-1185">Reference proteome</keyword>
<dbReference type="SUPFAM" id="SSF50249">
    <property type="entry name" value="Nucleic acid-binding proteins"/>
    <property type="match status" value="3"/>
</dbReference>
<keyword evidence="8 11" id="KW-0539">Nucleus</keyword>
<evidence type="ECO:0000256" key="5">
    <source>
        <dbReference type="ARBA" id="ARBA00022771"/>
    </source>
</evidence>
<dbReference type="FunFam" id="2.40.50.140:FF:000090">
    <property type="entry name" value="Replication protein A subunit"/>
    <property type="match status" value="1"/>
</dbReference>
<comment type="subunit">
    <text evidence="10 11">Component of the heterotrimeric canonical replication protein A complex (RPA).</text>
</comment>
<dbReference type="InterPro" id="IPR031657">
    <property type="entry name" value="REPA_OB_2"/>
</dbReference>
<accession>A0A0N5ARY3</accession>
<dbReference type="CDD" id="cd04476">
    <property type="entry name" value="RPA1_DBD_C"/>
    <property type="match status" value="1"/>
</dbReference>
<evidence type="ECO:0000256" key="2">
    <source>
        <dbReference type="ARBA" id="ARBA00005690"/>
    </source>
</evidence>
<keyword evidence="7 11" id="KW-0238">DNA-binding</keyword>
<dbReference type="InterPro" id="IPR013955">
    <property type="entry name" value="Rep_factor-A_C"/>
</dbReference>
<feature type="domain" description="Replication factor A C-terminal" evidence="14">
    <location>
        <begin position="491"/>
        <end position="635"/>
    </location>
</feature>
<dbReference type="GO" id="GO:0005634">
    <property type="term" value="C:nucleus"/>
    <property type="evidence" value="ECO:0007669"/>
    <property type="project" value="UniProtKB-SubCell"/>
</dbReference>
<dbReference type="CDD" id="cd04474">
    <property type="entry name" value="RPA1_DBD_A"/>
    <property type="match status" value="1"/>
</dbReference>
<dbReference type="NCBIfam" id="TIGR00617">
    <property type="entry name" value="rpa1"/>
    <property type="match status" value="1"/>
</dbReference>
<feature type="domain" description="OB" evidence="13">
    <location>
        <begin position="223"/>
        <end position="306"/>
    </location>
</feature>
<evidence type="ECO:0000256" key="12">
    <source>
        <dbReference type="SAM" id="MobiDB-lite"/>
    </source>
</evidence>
<dbReference type="PANTHER" id="PTHR47165">
    <property type="entry name" value="OS03G0429900 PROTEIN"/>
    <property type="match status" value="1"/>
</dbReference>
<feature type="compositionally biased region" description="Basic and acidic residues" evidence="12">
    <location>
        <begin position="180"/>
        <end position="191"/>
    </location>
</feature>
<comment type="similarity">
    <text evidence="2 11">Belongs to the replication factor A protein 1 family.</text>
</comment>
<keyword evidence="4 11" id="KW-0479">Metal-binding</keyword>
<proteinExistence type="inferred from homology"/>
<keyword evidence="6 11" id="KW-0862">Zinc</keyword>
<evidence type="ECO:0000256" key="4">
    <source>
        <dbReference type="ARBA" id="ARBA00022723"/>
    </source>
</evidence>
<dbReference type="Proteomes" id="UP000046393">
    <property type="component" value="Unplaced"/>
</dbReference>
<dbReference type="Pfam" id="PF01336">
    <property type="entry name" value="tRNA_anti-codon"/>
    <property type="match status" value="1"/>
</dbReference>
<organism evidence="16 17">
    <name type="scientific">Syphacia muris</name>
    <dbReference type="NCBI Taxonomy" id="451379"/>
    <lineage>
        <taxon>Eukaryota</taxon>
        <taxon>Metazoa</taxon>
        <taxon>Ecdysozoa</taxon>
        <taxon>Nematoda</taxon>
        <taxon>Chromadorea</taxon>
        <taxon>Rhabditida</taxon>
        <taxon>Spirurina</taxon>
        <taxon>Oxyuridomorpha</taxon>
        <taxon>Oxyuroidea</taxon>
        <taxon>Oxyuridae</taxon>
        <taxon>Syphacia</taxon>
    </lineage>
</organism>
<evidence type="ECO:0000313" key="17">
    <source>
        <dbReference type="WBParaSite" id="SMUV_0000752901-mRNA-1"/>
    </source>
</evidence>
<evidence type="ECO:0000256" key="10">
    <source>
        <dbReference type="ARBA" id="ARBA00062035"/>
    </source>
</evidence>
<feature type="domain" description="Replication protein A OB" evidence="15">
    <location>
        <begin position="341"/>
        <end position="432"/>
    </location>
</feature>
<evidence type="ECO:0000259" key="14">
    <source>
        <dbReference type="Pfam" id="PF08646"/>
    </source>
</evidence>
<dbReference type="GO" id="GO:0003677">
    <property type="term" value="F:DNA binding"/>
    <property type="evidence" value="ECO:0007669"/>
    <property type="project" value="UniProtKB-KW"/>
</dbReference>
<keyword evidence="3 11" id="KW-0235">DNA replication</keyword>
<evidence type="ECO:0000256" key="11">
    <source>
        <dbReference type="RuleBase" id="RU364130"/>
    </source>
</evidence>
<dbReference type="PANTHER" id="PTHR47165:SF4">
    <property type="entry name" value="OS03G0429900 PROTEIN"/>
    <property type="match status" value="1"/>
</dbReference>
<dbReference type="STRING" id="451379.A0A0N5ARY3"/>